<organism evidence="2 3">
    <name type="scientific">Rhodofomes roseus</name>
    <dbReference type="NCBI Taxonomy" id="34475"/>
    <lineage>
        <taxon>Eukaryota</taxon>
        <taxon>Fungi</taxon>
        <taxon>Dikarya</taxon>
        <taxon>Basidiomycota</taxon>
        <taxon>Agaricomycotina</taxon>
        <taxon>Agaricomycetes</taxon>
        <taxon>Polyporales</taxon>
        <taxon>Rhodofomes</taxon>
    </lineage>
</organism>
<feature type="compositionally biased region" description="Basic and acidic residues" evidence="1">
    <location>
        <begin position="105"/>
        <end position="118"/>
    </location>
</feature>
<reference evidence="2 3" key="1">
    <citation type="submission" date="2019-01" db="EMBL/GenBank/DDBJ databases">
        <title>Genome sequencing of the rare red list fungi Fomitopsis rosea.</title>
        <authorList>
            <person name="Buettner E."/>
            <person name="Kellner H."/>
        </authorList>
    </citation>
    <scope>NUCLEOTIDE SEQUENCE [LARGE SCALE GENOMIC DNA]</scope>
    <source>
        <strain evidence="2 3">DSM 105464</strain>
    </source>
</reference>
<gene>
    <name evidence="2" type="ORF">EVJ58_g10556</name>
</gene>
<comment type="caution">
    <text evidence="2">The sequence shown here is derived from an EMBL/GenBank/DDBJ whole genome shotgun (WGS) entry which is preliminary data.</text>
</comment>
<dbReference type="EMBL" id="SEKV01001184">
    <property type="protein sequence ID" value="TFY51450.1"/>
    <property type="molecule type" value="Genomic_DNA"/>
</dbReference>
<evidence type="ECO:0000256" key="1">
    <source>
        <dbReference type="SAM" id="MobiDB-lite"/>
    </source>
</evidence>
<dbReference type="AlphaFoldDB" id="A0A4Y9XMY5"/>
<feature type="region of interest" description="Disordered" evidence="1">
    <location>
        <begin position="1"/>
        <end position="128"/>
    </location>
</feature>
<name>A0A4Y9XMY5_9APHY</name>
<protein>
    <submittedName>
        <fullName evidence="2">Uncharacterized protein</fullName>
    </submittedName>
</protein>
<feature type="non-terminal residue" evidence="2">
    <location>
        <position position="128"/>
    </location>
</feature>
<dbReference type="Proteomes" id="UP000298390">
    <property type="component" value="Unassembled WGS sequence"/>
</dbReference>
<proteinExistence type="predicted"/>
<sequence length="128" mass="13160">MRPGSPSFADVTAGRQSPCIVPGGPPHPPQGGVNETTAPIDLESVPPTPTTVDHPASTGTPAHPESQPTPQTNPPATHATTVETQPPNADKGKTRADKGKKRADKGKNRADKGKDRAPDPPSTSQNLG</sequence>
<evidence type="ECO:0000313" key="2">
    <source>
        <dbReference type="EMBL" id="TFY51450.1"/>
    </source>
</evidence>
<accession>A0A4Y9XMY5</accession>
<feature type="compositionally biased region" description="Polar residues" evidence="1">
    <location>
        <begin position="66"/>
        <end position="87"/>
    </location>
</feature>
<evidence type="ECO:0000313" key="3">
    <source>
        <dbReference type="Proteomes" id="UP000298390"/>
    </source>
</evidence>